<dbReference type="EMBL" id="FNQY01000001">
    <property type="protein sequence ID" value="SDZ73716.1"/>
    <property type="molecule type" value="Genomic_DNA"/>
</dbReference>
<dbReference type="GO" id="GO:0016301">
    <property type="term" value="F:kinase activity"/>
    <property type="evidence" value="ECO:0007669"/>
    <property type="project" value="UniProtKB-KW"/>
</dbReference>
<keyword evidence="3" id="KW-1185">Reference proteome</keyword>
<gene>
    <name evidence="2" type="ORF">SAMN05192529_10176</name>
</gene>
<dbReference type="SUPFAM" id="SSF55874">
    <property type="entry name" value="ATPase domain of HSP90 chaperone/DNA topoisomerase II/histidine kinase"/>
    <property type="match status" value="1"/>
</dbReference>
<dbReference type="Pfam" id="PF02518">
    <property type="entry name" value="HATPase_c"/>
    <property type="match status" value="1"/>
</dbReference>
<dbReference type="Proteomes" id="UP000199041">
    <property type="component" value="Unassembled WGS sequence"/>
</dbReference>
<dbReference type="InterPro" id="IPR036890">
    <property type="entry name" value="HATPase_C_sf"/>
</dbReference>
<keyword evidence="2" id="KW-0418">Kinase</keyword>
<dbReference type="Gene3D" id="3.30.565.10">
    <property type="entry name" value="Histidine kinase-like ATPase, C-terminal domain"/>
    <property type="match status" value="1"/>
</dbReference>
<dbReference type="InterPro" id="IPR003594">
    <property type="entry name" value="HATPase_dom"/>
</dbReference>
<feature type="domain" description="Histidine kinase/HSP90-like ATPase" evidence="1">
    <location>
        <begin position="141"/>
        <end position="245"/>
    </location>
</feature>
<sequence length="302" mass="34669">MLKEAKAEPGSAEAGLFYPVNSMLYADQLLIIATAVRKLRDRGCLMRIETRGYLSEQFFQKEITDGRIRYAGRIDFFRLLELGPQFPGLENLTRRPGKDRFIELTRFDKDNYFEVGTRIIRIVATHARVDKAVQYMLDFCLFEIMDNVLTHAVYAEQVRAEGWCSAQYFPALKSVRLMIADTGIGIHRALTRHPDSKYRQLSASQALRQCVEKGVTNGKGQGFGLYATRQFAMHNKGELLIYSAEHYGILRQGQYRVCKGAYWQGTLVFLNIRTDITVDYKSFMGENECLADDFNFIYPDGR</sequence>
<organism evidence="2 3">
    <name type="scientific">Arachidicoccus rhizosphaerae</name>
    <dbReference type="NCBI Taxonomy" id="551991"/>
    <lineage>
        <taxon>Bacteria</taxon>
        <taxon>Pseudomonadati</taxon>
        <taxon>Bacteroidota</taxon>
        <taxon>Chitinophagia</taxon>
        <taxon>Chitinophagales</taxon>
        <taxon>Chitinophagaceae</taxon>
        <taxon>Arachidicoccus</taxon>
    </lineage>
</organism>
<accession>A0A1H3VG31</accession>
<dbReference type="OrthoDB" id="1845327at2"/>
<dbReference type="RefSeq" id="WP_091392021.1">
    <property type="nucleotide sequence ID" value="NZ_FNQY01000001.1"/>
</dbReference>
<dbReference type="STRING" id="551991.SAMN05192529_10176"/>
<dbReference type="AlphaFoldDB" id="A0A1H3VG31"/>
<reference evidence="2 3" key="1">
    <citation type="submission" date="2016-10" db="EMBL/GenBank/DDBJ databases">
        <authorList>
            <person name="de Groot N.N."/>
        </authorList>
    </citation>
    <scope>NUCLEOTIDE SEQUENCE [LARGE SCALE GENOMIC DNA]</scope>
    <source>
        <strain evidence="2 3">Vu-144</strain>
    </source>
</reference>
<evidence type="ECO:0000313" key="3">
    <source>
        <dbReference type="Proteomes" id="UP000199041"/>
    </source>
</evidence>
<name>A0A1H3VG31_9BACT</name>
<evidence type="ECO:0000259" key="1">
    <source>
        <dbReference type="Pfam" id="PF02518"/>
    </source>
</evidence>
<proteinExistence type="predicted"/>
<protein>
    <submittedName>
        <fullName evidence="2">Histidine kinase-, DNA gyrase B-, and HSP90-like ATPase</fullName>
    </submittedName>
</protein>
<keyword evidence="2" id="KW-0808">Transferase</keyword>
<evidence type="ECO:0000313" key="2">
    <source>
        <dbReference type="EMBL" id="SDZ73716.1"/>
    </source>
</evidence>